<dbReference type="Gene3D" id="1.20.1070.10">
    <property type="entry name" value="Rhodopsin 7-helix transmembrane proteins"/>
    <property type="match status" value="1"/>
</dbReference>
<sequence length="357" mass="40127">MTAPLFVYNTTANSTWVEYDVEYEMAPNRIMEIQARFIPIILVAIPANLGIIAIILSTKTLRTKAFFLGVLSISVFDLCNGMFVLPMSLEHQLHWNEWPHGESVCIIFQVIAISKTYMSALMTTVLCFERLLAKLQSVATIDGQKVTTLSRVLIALPWCIGILVCVPLIMMNREDMSNHFTHDEYCLFVLENDFHLSILVMYLIPLGLLVLVPIAMMVVYKYKKSDWNRLSAETVEPEAVSLYMSTLCAWIVSLVYVAKYVPLTVVITLFIMCARGNSECPLHSTYENAHTISLLSSAVTPFLWIITVEIRAILTSLIARINKRLIGTVTPPDGQMNTLSFRSLQNKASSDDTVTLS</sequence>
<name>A0A210QLU1_MIZYE</name>
<feature type="transmembrane region" description="Helical" evidence="9">
    <location>
        <begin position="149"/>
        <end position="170"/>
    </location>
</feature>
<evidence type="ECO:0000313" key="12">
    <source>
        <dbReference type="Proteomes" id="UP000242188"/>
    </source>
</evidence>
<dbReference type="PANTHER" id="PTHR24229:SF40">
    <property type="entry name" value="ALLATOSTATIN C RECEPTOR 1-RELATED"/>
    <property type="match status" value="1"/>
</dbReference>
<evidence type="ECO:0000256" key="5">
    <source>
        <dbReference type="ARBA" id="ARBA00023040"/>
    </source>
</evidence>
<protein>
    <submittedName>
        <fullName evidence="11">5-hydroxytryptamine receptor 2C</fullName>
    </submittedName>
</protein>
<dbReference type="PROSITE" id="PS50262">
    <property type="entry name" value="G_PROTEIN_RECEP_F1_2"/>
    <property type="match status" value="1"/>
</dbReference>
<dbReference type="AlphaFoldDB" id="A0A210QLU1"/>
<dbReference type="Pfam" id="PF00001">
    <property type="entry name" value="7tm_1"/>
    <property type="match status" value="1"/>
</dbReference>
<dbReference type="SUPFAM" id="SSF81321">
    <property type="entry name" value="Family A G protein-coupled receptor-like"/>
    <property type="match status" value="1"/>
</dbReference>
<evidence type="ECO:0000256" key="4">
    <source>
        <dbReference type="ARBA" id="ARBA00022989"/>
    </source>
</evidence>
<dbReference type="EMBL" id="NEDP02002992">
    <property type="protein sequence ID" value="OWF49704.1"/>
    <property type="molecule type" value="Genomic_DNA"/>
</dbReference>
<feature type="transmembrane region" description="Helical" evidence="9">
    <location>
        <begin position="37"/>
        <end position="58"/>
    </location>
</feature>
<feature type="domain" description="G-protein coupled receptors family 1 profile" evidence="10">
    <location>
        <begin position="47"/>
        <end position="304"/>
    </location>
</feature>
<gene>
    <name evidence="11" type="ORF">KP79_PYT03975</name>
</gene>
<evidence type="ECO:0000259" key="10">
    <source>
        <dbReference type="PROSITE" id="PS50262"/>
    </source>
</evidence>
<evidence type="ECO:0000313" key="11">
    <source>
        <dbReference type="EMBL" id="OWF49704.1"/>
    </source>
</evidence>
<keyword evidence="5" id="KW-0297">G-protein coupled receptor</keyword>
<keyword evidence="3 9" id="KW-0812">Transmembrane</keyword>
<proteinExistence type="predicted"/>
<evidence type="ECO:0000256" key="8">
    <source>
        <dbReference type="ARBA" id="ARBA00023224"/>
    </source>
</evidence>
<keyword evidence="6 9" id="KW-0472">Membrane</keyword>
<dbReference type="GO" id="GO:0042277">
    <property type="term" value="F:peptide binding"/>
    <property type="evidence" value="ECO:0007669"/>
    <property type="project" value="TreeGrafter"/>
</dbReference>
<dbReference type="OrthoDB" id="10503725at2759"/>
<evidence type="ECO:0000256" key="2">
    <source>
        <dbReference type="ARBA" id="ARBA00022475"/>
    </source>
</evidence>
<dbReference type="InterPro" id="IPR000276">
    <property type="entry name" value="GPCR_Rhodpsn"/>
</dbReference>
<accession>A0A210QLU1</accession>
<organism evidence="11 12">
    <name type="scientific">Mizuhopecten yessoensis</name>
    <name type="common">Japanese scallop</name>
    <name type="synonym">Patinopecten yessoensis</name>
    <dbReference type="NCBI Taxonomy" id="6573"/>
    <lineage>
        <taxon>Eukaryota</taxon>
        <taxon>Metazoa</taxon>
        <taxon>Spiralia</taxon>
        <taxon>Lophotrochozoa</taxon>
        <taxon>Mollusca</taxon>
        <taxon>Bivalvia</taxon>
        <taxon>Autobranchia</taxon>
        <taxon>Pteriomorphia</taxon>
        <taxon>Pectinida</taxon>
        <taxon>Pectinoidea</taxon>
        <taxon>Pectinidae</taxon>
        <taxon>Mizuhopecten</taxon>
    </lineage>
</organism>
<keyword evidence="7 11" id="KW-0675">Receptor</keyword>
<keyword evidence="8" id="KW-0807">Transducer</keyword>
<dbReference type="GO" id="GO:0004930">
    <property type="term" value="F:G protein-coupled receptor activity"/>
    <property type="evidence" value="ECO:0007669"/>
    <property type="project" value="UniProtKB-KW"/>
</dbReference>
<feature type="transmembrane region" description="Helical" evidence="9">
    <location>
        <begin position="247"/>
        <end position="272"/>
    </location>
</feature>
<evidence type="ECO:0000256" key="1">
    <source>
        <dbReference type="ARBA" id="ARBA00004651"/>
    </source>
</evidence>
<feature type="transmembrane region" description="Helical" evidence="9">
    <location>
        <begin position="199"/>
        <end position="220"/>
    </location>
</feature>
<evidence type="ECO:0000256" key="3">
    <source>
        <dbReference type="ARBA" id="ARBA00022692"/>
    </source>
</evidence>
<dbReference type="GO" id="GO:0005886">
    <property type="term" value="C:plasma membrane"/>
    <property type="evidence" value="ECO:0007669"/>
    <property type="project" value="UniProtKB-SubCell"/>
</dbReference>
<comment type="subcellular location">
    <subcellularLocation>
        <location evidence="1">Cell membrane</location>
        <topology evidence="1">Multi-pass membrane protein</topology>
    </subcellularLocation>
</comment>
<evidence type="ECO:0000256" key="7">
    <source>
        <dbReference type="ARBA" id="ARBA00023170"/>
    </source>
</evidence>
<comment type="caution">
    <text evidence="11">The sequence shown here is derived from an EMBL/GenBank/DDBJ whole genome shotgun (WGS) entry which is preliminary data.</text>
</comment>
<dbReference type="Proteomes" id="UP000242188">
    <property type="component" value="Unassembled WGS sequence"/>
</dbReference>
<keyword evidence="12" id="KW-1185">Reference proteome</keyword>
<feature type="transmembrane region" description="Helical" evidence="9">
    <location>
        <begin position="292"/>
        <end position="314"/>
    </location>
</feature>
<keyword evidence="2" id="KW-1003">Cell membrane</keyword>
<feature type="transmembrane region" description="Helical" evidence="9">
    <location>
        <begin position="65"/>
        <end position="86"/>
    </location>
</feature>
<keyword evidence="4 9" id="KW-1133">Transmembrane helix</keyword>
<dbReference type="GO" id="GO:0043005">
    <property type="term" value="C:neuron projection"/>
    <property type="evidence" value="ECO:0007669"/>
    <property type="project" value="TreeGrafter"/>
</dbReference>
<dbReference type="PANTHER" id="PTHR24229">
    <property type="entry name" value="NEUROPEPTIDES RECEPTOR"/>
    <property type="match status" value="1"/>
</dbReference>
<dbReference type="CDD" id="cd00637">
    <property type="entry name" value="7tm_classA_rhodopsin-like"/>
    <property type="match status" value="1"/>
</dbReference>
<evidence type="ECO:0000256" key="6">
    <source>
        <dbReference type="ARBA" id="ARBA00023136"/>
    </source>
</evidence>
<dbReference type="InterPro" id="IPR017452">
    <property type="entry name" value="GPCR_Rhodpsn_7TM"/>
</dbReference>
<evidence type="ECO:0000256" key="9">
    <source>
        <dbReference type="SAM" id="Phobius"/>
    </source>
</evidence>
<reference evidence="11 12" key="1">
    <citation type="journal article" date="2017" name="Nat. Ecol. Evol.">
        <title>Scallop genome provides insights into evolution of bilaterian karyotype and development.</title>
        <authorList>
            <person name="Wang S."/>
            <person name="Zhang J."/>
            <person name="Jiao W."/>
            <person name="Li J."/>
            <person name="Xun X."/>
            <person name="Sun Y."/>
            <person name="Guo X."/>
            <person name="Huan P."/>
            <person name="Dong B."/>
            <person name="Zhang L."/>
            <person name="Hu X."/>
            <person name="Sun X."/>
            <person name="Wang J."/>
            <person name="Zhao C."/>
            <person name="Wang Y."/>
            <person name="Wang D."/>
            <person name="Huang X."/>
            <person name="Wang R."/>
            <person name="Lv J."/>
            <person name="Li Y."/>
            <person name="Zhang Z."/>
            <person name="Liu B."/>
            <person name="Lu W."/>
            <person name="Hui Y."/>
            <person name="Liang J."/>
            <person name="Zhou Z."/>
            <person name="Hou R."/>
            <person name="Li X."/>
            <person name="Liu Y."/>
            <person name="Li H."/>
            <person name="Ning X."/>
            <person name="Lin Y."/>
            <person name="Zhao L."/>
            <person name="Xing Q."/>
            <person name="Dou J."/>
            <person name="Li Y."/>
            <person name="Mao J."/>
            <person name="Guo H."/>
            <person name="Dou H."/>
            <person name="Li T."/>
            <person name="Mu C."/>
            <person name="Jiang W."/>
            <person name="Fu Q."/>
            <person name="Fu X."/>
            <person name="Miao Y."/>
            <person name="Liu J."/>
            <person name="Yu Q."/>
            <person name="Li R."/>
            <person name="Liao H."/>
            <person name="Li X."/>
            <person name="Kong Y."/>
            <person name="Jiang Z."/>
            <person name="Chourrout D."/>
            <person name="Li R."/>
            <person name="Bao Z."/>
        </authorList>
    </citation>
    <scope>NUCLEOTIDE SEQUENCE [LARGE SCALE GENOMIC DNA]</scope>
    <source>
        <strain evidence="11 12">PY_sf001</strain>
    </source>
</reference>
<feature type="transmembrane region" description="Helical" evidence="9">
    <location>
        <begin position="106"/>
        <end position="128"/>
    </location>
</feature>